<evidence type="ECO:0008006" key="4">
    <source>
        <dbReference type="Google" id="ProtNLM"/>
    </source>
</evidence>
<dbReference type="Gene3D" id="1.25.40.10">
    <property type="entry name" value="Tetratricopeptide repeat domain"/>
    <property type="match status" value="1"/>
</dbReference>
<proteinExistence type="predicted"/>
<comment type="caution">
    <text evidence="2">The sequence shown here is derived from an EMBL/GenBank/DDBJ whole genome shotgun (WGS) entry which is preliminary data.</text>
</comment>
<evidence type="ECO:0000313" key="3">
    <source>
        <dbReference type="Proteomes" id="UP000054725"/>
    </source>
</evidence>
<name>A0A0W0WNF9_9GAMM</name>
<evidence type="ECO:0000256" key="1">
    <source>
        <dbReference type="SAM" id="SignalP"/>
    </source>
</evidence>
<dbReference type="SUPFAM" id="SSF81901">
    <property type="entry name" value="HCP-like"/>
    <property type="match status" value="1"/>
</dbReference>
<dbReference type="Proteomes" id="UP000054725">
    <property type="component" value="Unassembled WGS sequence"/>
</dbReference>
<dbReference type="SMART" id="SM00671">
    <property type="entry name" value="SEL1"/>
    <property type="match status" value="1"/>
</dbReference>
<keyword evidence="3" id="KW-1185">Reference proteome</keyword>
<feature type="chain" id="PRO_5006915699" description="Sel1 repeat protein" evidence="1">
    <location>
        <begin position="19"/>
        <end position="234"/>
    </location>
</feature>
<protein>
    <recommendedName>
        <fullName evidence="4">Sel1 repeat protein</fullName>
    </recommendedName>
</protein>
<reference evidence="2 3" key="1">
    <citation type="submission" date="2015-11" db="EMBL/GenBank/DDBJ databases">
        <title>Genomic analysis of 38 Legionella species identifies large and diverse effector repertoires.</title>
        <authorList>
            <person name="Burstein D."/>
            <person name="Amaro F."/>
            <person name="Zusman T."/>
            <person name="Lifshitz Z."/>
            <person name="Cohen O."/>
            <person name="Gilbert J.A."/>
            <person name="Pupko T."/>
            <person name="Shuman H.A."/>
            <person name="Segal G."/>
        </authorList>
    </citation>
    <scope>NUCLEOTIDE SEQUENCE [LARGE SCALE GENOMIC DNA]</scope>
    <source>
        <strain evidence="2 3">ATCC 49506</strain>
    </source>
</reference>
<keyword evidence="1" id="KW-0732">Signal</keyword>
<organism evidence="2 3">
    <name type="scientific">Legionella nautarum</name>
    <dbReference type="NCBI Taxonomy" id="45070"/>
    <lineage>
        <taxon>Bacteria</taxon>
        <taxon>Pseudomonadati</taxon>
        <taxon>Pseudomonadota</taxon>
        <taxon>Gammaproteobacteria</taxon>
        <taxon>Legionellales</taxon>
        <taxon>Legionellaceae</taxon>
        <taxon>Legionella</taxon>
    </lineage>
</organism>
<sequence>MKRLLIILLFMTSIHAFAKNVAEAKKNMDNFNEAYEIFHKNGMNIFDDKIGNYKLRDDLGECSNRGNAWCAGLLGEQYYYKEWYSLAYPLLIRASKLEENGWPSFDFELGYMFKNGLDVLQNDEKALSFFKKSASNGYTDAAINIGDIYYRKSKLLSSSSNKLKATHITSNLIKAYAWYKIAQALHSSQLKDKQVIHIRDSIKELKQLLVRRSSLKEANNLASQICSTISTCIQ</sequence>
<dbReference type="STRING" id="45070.Lnau_2139"/>
<dbReference type="PATRIC" id="fig|45070.6.peg.2260"/>
<dbReference type="RefSeq" id="WP_133134928.1">
    <property type="nucleotide sequence ID" value="NZ_CAAAIF010000012.1"/>
</dbReference>
<dbReference type="OrthoDB" id="9792653at2"/>
<evidence type="ECO:0000313" key="2">
    <source>
        <dbReference type="EMBL" id="KTD33847.1"/>
    </source>
</evidence>
<dbReference type="EMBL" id="LNYO01000021">
    <property type="protein sequence ID" value="KTD33847.1"/>
    <property type="molecule type" value="Genomic_DNA"/>
</dbReference>
<feature type="signal peptide" evidence="1">
    <location>
        <begin position="1"/>
        <end position="18"/>
    </location>
</feature>
<dbReference type="Pfam" id="PF08238">
    <property type="entry name" value="Sel1"/>
    <property type="match status" value="2"/>
</dbReference>
<dbReference type="InterPro" id="IPR006597">
    <property type="entry name" value="Sel1-like"/>
</dbReference>
<gene>
    <name evidence="2" type="ORF">Lnau_2139</name>
</gene>
<accession>A0A0W0WNF9</accession>
<dbReference type="AlphaFoldDB" id="A0A0W0WNF9"/>
<dbReference type="InterPro" id="IPR011990">
    <property type="entry name" value="TPR-like_helical_dom_sf"/>
</dbReference>